<evidence type="ECO:0000256" key="2">
    <source>
        <dbReference type="ARBA" id="ARBA00009035"/>
    </source>
</evidence>
<keyword evidence="3" id="KW-0963">Cytoplasm</keyword>
<comment type="similarity">
    <text evidence="2">Belongs to the YejK family.</text>
</comment>
<evidence type="ECO:0000256" key="1">
    <source>
        <dbReference type="ARBA" id="ARBA00004453"/>
    </source>
</evidence>
<protein>
    <recommendedName>
        <fullName evidence="6">Nucleoid-associated protein NdpA</fullName>
    </recommendedName>
</protein>
<dbReference type="Proteomes" id="UP000004506">
    <property type="component" value="Unassembled WGS sequence"/>
</dbReference>
<organism evidence="4 5">
    <name type="scientific">Providencia stuartii ATCC 25827</name>
    <dbReference type="NCBI Taxonomy" id="471874"/>
    <lineage>
        <taxon>Bacteria</taxon>
        <taxon>Pseudomonadati</taxon>
        <taxon>Pseudomonadota</taxon>
        <taxon>Gammaproteobacteria</taxon>
        <taxon>Enterobacterales</taxon>
        <taxon>Morganellaceae</taxon>
        <taxon>Providencia</taxon>
    </lineage>
</organism>
<gene>
    <name evidence="4" type="ORF">PROSTU_04397</name>
</gene>
<dbReference type="PANTHER" id="PTHR38772">
    <property type="match status" value="1"/>
</dbReference>
<evidence type="ECO:0000313" key="4">
    <source>
        <dbReference type="EMBL" id="EDU57621.1"/>
    </source>
</evidence>
<evidence type="ECO:0008006" key="6">
    <source>
        <dbReference type="Google" id="ProtNLM"/>
    </source>
</evidence>
<sequence length="400" mass="45513">MTDVIENESIVECPECGNSHGNTELCECGYDPELINNKNRAEYSPKHALTSTLDLVPSNNGPVFASKTGLEWELDSDDVVQFIGQADKKFMRKRKSHGVIKKDLMPLNTPNVFLDYLAGKLNFTSFVNSVMKLMQREANEDRAKLVGGNFVFIHYQVDQDKESDGRLLILMVDKKSAFNFDSNLIPEKIPSINIDALRQAVLIDLTLFKASYPNNDGEPYLHFISGKSKSEFFKRALGCDPKVDNNRSIQNVSIAFDDFSEKMKIKALDKIRVNKAIEDLLREKAKDPIDKKISIEDIADCVAKTLPKRRDIAKKFVQFVDQGEYLIDDFFEPSRDSNKEFGQIKIVDEDRDYEITFDIDSISDDKDSGAKIIYNRDDGVITIKLARTSRDQINRKIPQK</sequence>
<dbReference type="GO" id="GO:0043590">
    <property type="term" value="C:bacterial nucleoid"/>
    <property type="evidence" value="ECO:0007669"/>
    <property type="project" value="TreeGrafter"/>
</dbReference>
<reference evidence="5" key="1">
    <citation type="submission" date="2008-04" db="EMBL/GenBank/DDBJ databases">
        <title>Draft genome sequence of Providencia stuartii (ATCC 25827).</title>
        <authorList>
            <person name="Sudarsanam P."/>
            <person name="Ley R."/>
            <person name="Guruge J."/>
            <person name="Turnbaugh P.J."/>
            <person name="Mahowald M."/>
            <person name="Liep D."/>
            <person name="Gordon J."/>
        </authorList>
    </citation>
    <scope>NUCLEOTIDE SEQUENCE [LARGE SCALE GENOMIC DNA]</scope>
    <source>
        <strain evidence="5">ATCC 25827</strain>
    </source>
</reference>
<dbReference type="EMBL" id="ABJD02000117">
    <property type="protein sequence ID" value="EDU57621.1"/>
    <property type="molecule type" value="Genomic_DNA"/>
</dbReference>
<name>A0AA86YEQ1_PROST</name>
<dbReference type="Pfam" id="PF04245">
    <property type="entry name" value="NA37"/>
    <property type="match status" value="1"/>
</dbReference>
<comment type="caution">
    <text evidence="4">The sequence shown here is derived from an EMBL/GenBank/DDBJ whole genome shotgun (WGS) entry which is preliminary data.</text>
</comment>
<dbReference type="PANTHER" id="PTHR38772:SF1">
    <property type="entry name" value="NUCLEOID-ASSOCIATED PROTEIN YEJK"/>
    <property type="match status" value="1"/>
</dbReference>
<dbReference type="GO" id="GO:0003690">
    <property type="term" value="F:double-stranded DNA binding"/>
    <property type="evidence" value="ECO:0007669"/>
    <property type="project" value="TreeGrafter"/>
</dbReference>
<dbReference type="GO" id="GO:0003727">
    <property type="term" value="F:single-stranded RNA binding"/>
    <property type="evidence" value="ECO:0007669"/>
    <property type="project" value="TreeGrafter"/>
</dbReference>
<reference evidence="4 5" key="3">
    <citation type="submission" date="2008-05" db="EMBL/GenBank/DDBJ databases">
        <authorList>
            <person name="Fulton L."/>
            <person name="Clifton S."/>
            <person name="Fulton B."/>
            <person name="Xu J."/>
            <person name="Minx P."/>
            <person name="Pepin K.H."/>
            <person name="Johnson M."/>
            <person name="Thiruvilangam P."/>
            <person name="Bhonagiri V."/>
            <person name="Nash W.E."/>
            <person name="Mardis E.R."/>
            <person name="Wilson R.K."/>
        </authorList>
    </citation>
    <scope>NUCLEOTIDE SEQUENCE [LARGE SCALE GENOMIC DNA]</scope>
    <source>
        <strain evidence="4 5">ATCC 25827</strain>
    </source>
</reference>
<dbReference type="AlphaFoldDB" id="A0AA86YEQ1"/>
<proteinExistence type="inferred from homology"/>
<reference evidence="5" key="2">
    <citation type="submission" date="2008-04" db="EMBL/GenBank/DDBJ databases">
        <title>Draft genome sequence of Providencia stuartii(ATCC 25827).</title>
        <authorList>
            <person name="Sudarsanam P."/>
            <person name="Ley R."/>
            <person name="Guruge J."/>
            <person name="Turnbaugh P.J."/>
            <person name="Mahowald M."/>
            <person name="Liep D."/>
            <person name="Gordon J."/>
        </authorList>
    </citation>
    <scope>NUCLEOTIDE SEQUENCE [LARGE SCALE GENOMIC DNA]</scope>
    <source>
        <strain evidence="5">ATCC 25827</strain>
    </source>
</reference>
<comment type="subcellular location">
    <subcellularLocation>
        <location evidence="1">Cytoplasm</location>
        <location evidence="1">Nucleoid</location>
    </subcellularLocation>
</comment>
<evidence type="ECO:0000313" key="5">
    <source>
        <dbReference type="Proteomes" id="UP000004506"/>
    </source>
</evidence>
<evidence type="ECO:0000256" key="3">
    <source>
        <dbReference type="ARBA" id="ARBA00022490"/>
    </source>
</evidence>
<accession>A0AA86YEQ1</accession>
<dbReference type="RefSeq" id="WP_004916389.1">
    <property type="nucleotide sequence ID" value="NZ_DS607648.1"/>
</dbReference>
<dbReference type="InterPro" id="IPR007358">
    <property type="entry name" value="Nucleoid_associated_NdpA"/>
</dbReference>